<evidence type="ECO:0000256" key="6">
    <source>
        <dbReference type="ARBA" id="ARBA00023132"/>
    </source>
</evidence>
<gene>
    <name evidence="11" type="ORF">DXG03_008789</name>
</gene>
<dbReference type="InterPro" id="IPR007846">
    <property type="entry name" value="RRM_NUP35_dom"/>
</dbReference>
<dbReference type="GO" id="GO:0006999">
    <property type="term" value="P:nuclear pore organization"/>
    <property type="evidence" value="ECO:0007669"/>
    <property type="project" value="TreeGrafter"/>
</dbReference>
<feature type="compositionally biased region" description="Polar residues" evidence="9">
    <location>
        <begin position="86"/>
        <end position="97"/>
    </location>
</feature>
<proteinExistence type="predicted"/>
<keyword evidence="6 8" id="KW-0906">Nuclear pore complex</keyword>
<reference evidence="11" key="2">
    <citation type="submission" date="2021-10" db="EMBL/GenBank/DDBJ databases">
        <title>Phylogenomics reveals ancestral predisposition of the termite-cultivated fungus Termitomyces towards a domesticated lifestyle.</title>
        <authorList>
            <person name="Auxier B."/>
            <person name="Grum-Grzhimaylo A."/>
            <person name="Cardenas M.E."/>
            <person name="Lodge J.D."/>
            <person name="Laessoe T."/>
            <person name="Pedersen O."/>
            <person name="Smith M.E."/>
            <person name="Kuyper T.W."/>
            <person name="Franco-Molano E.A."/>
            <person name="Baroni T.J."/>
            <person name="Aanen D.K."/>
        </authorList>
    </citation>
    <scope>NUCLEOTIDE SEQUENCE</scope>
    <source>
        <strain evidence="11">AP01</strain>
        <tissue evidence="11">Mycelium</tissue>
    </source>
</reference>
<dbReference type="EMBL" id="JABCKV010000077">
    <property type="protein sequence ID" value="KAG5644251.1"/>
    <property type="molecule type" value="Genomic_DNA"/>
</dbReference>
<feature type="compositionally biased region" description="Polar residues" evidence="9">
    <location>
        <begin position="1"/>
        <end position="28"/>
    </location>
</feature>
<keyword evidence="5" id="KW-0811">Translocation</keyword>
<evidence type="ECO:0000256" key="7">
    <source>
        <dbReference type="ARBA" id="ARBA00023242"/>
    </source>
</evidence>
<reference evidence="11" key="1">
    <citation type="submission" date="2020-07" db="EMBL/GenBank/DDBJ databases">
        <authorList>
            <person name="Nieuwenhuis M."/>
            <person name="Van De Peppel L.J.J."/>
        </authorList>
    </citation>
    <scope>NUCLEOTIDE SEQUENCE</scope>
    <source>
        <strain evidence="11">AP01</strain>
        <tissue evidence="11">Mycelium</tissue>
    </source>
</reference>
<evidence type="ECO:0000313" key="11">
    <source>
        <dbReference type="EMBL" id="KAG5644251.1"/>
    </source>
</evidence>
<feature type="compositionally biased region" description="Low complexity" evidence="9">
    <location>
        <begin position="321"/>
        <end position="346"/>
    </location>
</feature>
<dbReference type="GO" id="GO:0051028">
    <property type="term" value="P:mRNA transport"/>
    <property type="evidence" value="ECO:0007669"/>
    <property type="project" value="UniProtKB-UniRule"/>
</dbReference>
<organism evidence="11 12">
    <name type="scientific">Asterophora parasitica</name>
    <dbReference type="NCBI Taxonomy" id="117018"/>
    <lineage>
        <taxon>Eukaryota</taxon>
        <taxon>Fungi</taxon>
        <taxon>Dikarya</taxon>
        <taxon>Basidiomycota</taxon>
        <taxon>Agaricomycotina</taxon>
        <taxon>Agaricomycetes</taxon>
        <taxon>Agaricomycetidae</taxon>
        <taxon>Agaricales</taxon>
        <taxon>Tricholomatineae</taxon>
        <taxon>Lyophyllaceae</taxon>
        <taxon>Asterophora</taxon>
    </lineage>
</organism>
<comment type="caution">
    <text evidence="11">The sequence shown here is derived from an EMBL/GenBank/DDBJ whole genome shotgun (WGS) entry which is preliminary data.</text>
</comment>
<dbReference type="PROSITE" id="PS51472">
    <property type="entry name" value="RRM_NUP35"/>
    <property type="match status" value="1"/>
</dbReference>
<evidence type="ECO:0000256" key="9">
    <source>
        <dbReference type="SAM" id="MobiDB-lite"/>
    </source>
</evidence>
<keyword evidence="2 8" id="KW-0813">Transport</keyword>
<keyword evidence="4" id="KW-0653">Protein transport</keyword>
<dbReference type="Pfam" id="PF05172">
    <property type="entry name" value="RRM_Nup35"/>
    <property type="match status" value="1"/>
</dbReference>
<feature type="compositionally biased region" description="Low complexity" evidence="9">
    <location>
        <begin position="29"/>
        <end position="45"/>
    </location>
</feature>
<dbReference type="SUPFAM" id="SSF54928">
    <property type="entry name" value="RNA-binding domain, RBD"/>
    <property type="match status" value="1"/>
</dbReference>
<dbReference type="AlphaFoldDB" id="A0A9P7KDW5"/>
<feature type="region of interest" description="Disordered" evidence="9">
    <location>
        <begin position="1"/>
        <end position="45"/>
    </location>
</feature>
<sequence>MHNSPFTVAGMSTSTNTHHHSPNINTWGSTSTGGQLSSSFSESLSQSRSHYQSGYLMLRQSSQNTNAPQGNQRVDEAPIVQTKAKMNQILTRGSTSDFGMDSMFESTRQRQKLTDEDAPPTNSVDDIPSQFNLNSSPSYQTRNSAQDTPSFARHSRRPTPASPQPTKQPLYIIVFGYPADKYSLTVEYFQSLGAATDPDPHLEIQNCFRIGFNDPGDALRAVRKNGEVLGGSWMVGAKWADPAQAEALIGQPPLALPESTSAASNAMSVDEPQSPVLPQKGAAAAVPYQYGTPLKLAPSSSAFRRHDATPQQPPPTRGWGPIIPVSIAQQQQQQQQAVQTQPTPSTGTPNKSMLGQVSDLIFGW</sequence>
<feature type="domain" description="RRM Nup35-type" evidence="10">
    <location>
        <begin position="166"/>
        <end position="247"/>
    </location>
</feature>
<dbReference type="InterPro" id="IPR012677">
    <property type="entry name" value="Nucleotide-bd_a/b_plait_sf"/>
</dbReference>
<dbReference type="PANTHER" id="PTHR21527">
    <property type="entry name" value="NUCLEOPORIN NUP35"/>
    <property type="match status" value="1"/>
</dbReference>
<dbReference type="PANTHER" id="PTHR21527:SF6">
    <property type="entry name" value="NUCLEOPORIN NUP35"/>
    <property type="match status" value="1"/>
</dbReference>
<dbReference type="GO" id="GO:0044615">
    <property type="term" value="C:nuclear pore nuclear basket"/>
    <property type="evidence" value="ECO:0007669"/>
    <property type="project" value="TreeGrafter"/>
</dbReference>
<protein>
    <recommendedName>
        <fullName evidence="10">RRM Nup35-type domain-containing protein</fullName>
    </recommendedName>
</protein>
<keyword evidence="3 8" id="KW-0509">mRNA transport</keyword>
<dbReference type="InterPro" id="IPR035979">
    <property type="entry name" value="RBD_domain_sf"/>
</dbReference>
<keyword evidence="12" id="KW-1185">Reference proteome</keyword>
<evidence type="ECO:0000256" key="5">
    <source>
        <dbReference type="ARBA" id="ARBA00023010"/>
    </source>
</evidence>
<dbReference type="Proteomes" id="UP000775547">
    <property type="component" value="Unassembled WGS sequence"/>
</dbReference>
<feature type="region of interest" description="Disordered" evidence="9">
    <location>
        <begin position="86"/>
        <end position="166"/>
    </location>
</feature>
<dbReference type="GO" id="GO:0044613">
    <property type="term" value="C:nuclear pore central transport channel"/>
    <property type="evidence" value="ECO:0007669"/>
    <property type="project" value="TreeGrafter"/>
</dbReference>
<dbReference type="GO" id="GO:0005543">
    <property type="term" value="F:phospholipid binding"/>
    <property type="evidence" value="ECO:0007669"/>
    <property type="project" value="TreeGrafter"/>
</dbReference>
<evidence type="ECO:0000256" key="8">
    <source>
        <dbReference type="PROSITE-ProRule" id="PRU00804"/>
    </source>
</evidence>
<evidence type="ECO:0000256" key="2">
    <source>
        <dbReference type="ARBA" id="ARBA00022448"/>
    </source>
</evidence>
<evidence type="ECO:0000256" key="1">
    <source>
        <dbReference type="ARBA" id="ARBA00004567"/>
    </source>
</evidence>
<accession>A0A9P7KDW5</accession>
<feature type="compositionally biased region" description="Polar residues" evidence="9">
    <location>
        <begin position="120"/>
        <end position="149"/>
    </location>
</feature>
<dbReference type="GO" id="GO:0006607">
    <property type="term" value="P:NLS-bearing protein import into nucleus"/>
    <property type="evidence" value="ECO:0007669"/>
    <property type="project" value="TreeGrafter"/>
</dbReference>
<evidence type="ECO:0000259" key="10">
    <source>
        <dbReference type="PROSITE" id="PS51472"/>
    </source>
</evidence>
<keyword evidence="7 8" id="KW-0539">Nucleus</keyword>
<name>A0A9P7KDW5_9AGAR</name>
<dbReference type="OrthoDB" id="3365060at2759"/>
<evidence type="ECO:0000313" key="12">
    <source>
        <dbReference type="Proteomes" id="UP000775547"/>
    </source>
</evidence>
<feature type="region of interest" description="Disordered" evidence="9">
    <location>
        <begin position="299"/>
        <end position="364"/>
    </location>
</feature>
<dbReference type="GO" id="GO:0003676">
    <property type="term" value="F:nucleic acid binding"/>
    <property type="evidence" value="ECO:0007669"/>
    <property type="project" value="InterPro"/>
</dbReference>
<comment type="subcellular location">
    <subcellularLocation>
        <location evidence="1">Nucleus</location>
        <location evidence="1">Nuclear pore complex</location>
    </subcellularLocation>
</comment>
<dbReference type="Gene3D" id="3.30.70.330">
    <property type="match status" value="1"/>
</dbReference>
<evidence type="ECO:0000256" key="4">
    <source>
        <dbReference type="ARBA" id="ARBA00022927"/>
    </source>
</evidence>
<evidence type="ECO:0000256" key="3">
    <source>
        <dbReference type="ARBA" id="ARBA00022816"/>
    </source>
</evidence>
<dbReference type="GO" id="GO:0017056">
    <property type="term" value="F:structural constituent of nuclear pore"/>
    <property type="evidence" value="ECO:0007669"/>
    <property type="project" value="TreeGrafter"/>
</dbReference>